<evidence type="ECO:0000313" key="9">
    <source>
        <dbReference type="Proteomes" id="UP000298416"/>
    </source>
</evidence>
<dbReference type="InterPro" id="IPR013149">
    <property type="entry name" value="ADH-like_C"/>
</dbReference>
<feature type="domain" description="Alcohol dehydrogenase-like C-terminal" evidence="6">
    <location>
        <begin position="334"/>
        <end position="432"/>
    </location>
</feature>
<feature type="region of interest" description="Disordered" evidence="5">
    <location>
        <begin position="140"/>
        <end position="315"/>
    </location>
</feature>
<feature type="compositionally biased region" description="Basic and acidic residues" evidence="5">
    <location>
        <begin position="185"/>
        <end position="220"/>
    </location>
</feature>
<feature type="domain" description="Alcohol dehydrogenase-like N-terminal" evidence="7">
    <location>
        <begin position="11"/>
        <end position="116"/>
    </location>
</feature>
<feature type="compositionally biased region" description="Basic and acidic residues" evidence="5">
    <location>
        <begin position="289"/>
        <end position="315"/>
    </location>
</feature>
<dbReference type="AlphaFoldDB" id="A0A8X8W7K0"/>
<dbReference type="EMBL" id="PNBA02000020">
    <property type="protein sequence ID" value="KAG6389056.1"/>
    <property type="molecule type" value="Genomic_DNA"/>
</dbReference>
<evidence type="ECO:0000256" key="1">
    <source>
        <dbReference type="ARBA" id="ARBA00001947"/>
    </source>
</evidence>
<comment type="cofactor">
    <cofactor evidence="1">
        <name>Zn(2+)</name>
        <dbReference type="ChEBI" id="CHEBI:29105"/>
    </cofactor>
</comment>
<keyword evidence="9" id="KW-1185">Reference proteome</keyword>
<gene>
    <name evidence="8" type="ORF">SASPL_150515</name>
</gene>
<dbReference type="InterPro" id="IPR047109">
    <property type="entry name" value="CAD-like"/>
</dbReference>
<evidence type="ECO:0000256" key="4">
    <source>
        <dbReference type="ARBA" id="ARBA00023002"/>
    </source>
</evidence>
<proteinExistence type="predicted"/>
<feature type="compositionally biased region" description="Acidic residues" evidence="5">
    <location>
        <begin position="276"/>
        <end position="288"/>
    </location>
</feature>
<dbReference type="GO" id="GO:0016616">
    <property type="term" value="F:oxidoreductase activity, acting on the CH-OH group of donors, NAD or NADP as acceptor"/>
    <property type="evidence" value="ECO:0007669"/>
    <property type="project" value="InterPro"/>
</dbReference>
<keyword evidence="4" id="KW-0560">Oxidoreductase</keyword>
<evidence type="ECO:0000256" key="3">
    <source>
        <dbReference type="ARBA" id="ARBA00022833"/>
    </source>
</evidence>
<reference evidence="8" key="2">
    <citation type="submission" date="2020-08" db="EMBL/GenBank/DDBJ databases">
        <title>Plant Genome Project.</title>
        <authorList>
            <person name="Zhang R.-G."/>
        </authorList>
    </citation>
    <scope>NUCLEOTIDE SEQUENCE</scope>
    <source>
        <strain evidence="8">Huo1</strain>
        <tissue evidence="8">Leaf</tissue>
    </source>
</reference>
<feature type="compositionally biased region" description="Basic and acidic residues" evidence="5">
    <location>
        <begin position="249"/>
        <end position="274"/>
    </location>
</feature>
<dbReference type="InterPro" id="IPR011032">
    <property type="entry name" value="GroES-like_sf"/>
</dbReference>
<evidence type="ECO:0000259" key="7">
    <source>
        <dbReference type="Pfam" id="PF08240"/>
    </source>
</evidence>
<reference evidence="8" key="1">
    <citation type="submission" date="2018-01" db="EMBL/GenBank/DDBJ databases">
        <authorList>
            <person name="Mao J.F."/>
        </authorList>
    </citation>
    <scope>NUCLEOTIDE SEQUENCE</scope>
    <source>
        <strain evidence="8">Huo1</strain>
        <tissue evidence="8">Leaf</tissue>
    </source>
</reference>
<dbReference type="Gene3D" id="3.90.180.10">
    <property type="entry name" value="Medium-chain alcohol dehydrogenases, catalytic domain"/>
    <property type="match status" value="1"/>
</dbReference>
<protein>
    <submittedName>
        <fullName evidence="8">Uncharacterized protein</fullName>
    </submittedName>
</protein>
<evidence type="ECO:0000256" key="5">
    <source>
        <dbReference type="SAM" id="MobiDB-lite"/>
    </source>
</evidence>
<keyword evidence="2" id="KW-0479">Metal-binding</keyword>
<name>A0A8X8W7K0_SALSN</name>
<dbReference type="PANTHER" id="PTHR42683">
    <property type="entry name" value="ALDEHYDE REDUCTASE"/>
    <property type="match status" value="1"/>
</dbReference>
<dbReference type="Gene3D" id="3.40.50.720">
    <property type="entry name" value="NAD(P)-binding Rossmann-like Domain"/>
    <property type="match status" value="1"/>
</dbReference>
<dbReference type="SUPFAM" id="SSF50129">
    <property type="entry name" value="GroES-like"/>
    <property type="match status" value="1"/>
</dbReference>
<evidence type="ECO:0000256" key="2">
    <source>
        <dbReference type="ARBA" id="ARBA00022723"/>
    </source>
</evidence>
<dbReference type="Pfam" id="PF08240">
    <property type="entry name" value="ADH_N"/>
    <property type="match status" value="1"/>
</dbReference>
<organism evidence="8">
    <name type="scientific">Salvia splendens</name>
    <name type="common">Scarlet sage</name>
    <dbReference type="NCBI Taxonomy" id="180675"/>
    <lineage>
        <taxon>Eukaryota</taxon>
        <taxon>Viridiplantae</taxon>
        <taxon>Streptophyta</taxon>
        <taxon>Embryophyta</taxon>
        <taxon>Tracheophyta</taxon>
        <taxon>Spermatophyta</taxon>
        <taxon>Magnoliopsida</taxon>
        <taxon>eudicotyledons</taxon>
        <taxon>Gunneridae</taxon>
        <taxon>Pentapetalae</taxon>
        <taxon>asterids</taxon>
        <taxon>lamiids</taxon>
        <taxon>Lamiales</taxon>
        <taxon>Lamiaceae</taxon>
        <taxon>Nepetoideae</taxon>
        <taxon>Mentheae</taxon>
        <taxon>Salviinae</taxon>
        <taxon>Salvia</taxon>
        <taxon>Salvia subgen. Calosphace</taxon>
        <taxon>core Calosphace</taxon>
    </lineage>
</organism>
<dbReference type="InterPro" id="IPR036291">
    <property type="entry name" value="NAD(P)-bd_dom_sf"/>
</dbReference>
<dbReference type="Pfam" id="PF00107">
    <property type="entry name" value="ADH_zinc_N"/>
    <property type="match status" value="1"/>
</dbReference>
<keyword evidence="3" id="KW-0862">Zinc</keyword>
<comment type="caution">
    <text evidence="8">The sequence shown here is derived from an EMBL/GenBank/DDBJ whole genome shotgun (WGS) entry which is preliminary data.</text>
</comment>
<evidence type="ECO:0000259" key="6">
    <source>
        <dbReference type="Pfam" id="PF00107"/>
    </source>
</evidence>
<dbReference type="GO" id="GO:0046872">
    <property type="term" value="F:metal ion binding"/>
    <property type="evidence" value="ECO:0007669"/>
    <property type="project" value="UniProtKB-KW"/>
</dbReference>
<dbReference type="FunFam" id="3.40.50.720:FF:000022">
    <property type="entry name" value="Cinnamyl alcohol dehydrogenase"/>
    <property type="match status" value="1"/>
</dbReference>
<dbReference type="Proteomes" id="UP000298416">
    <property type="component" value="Unassembled WGS sequence"/>
</dbReference>
<evidence type="ECO:0000313" key="8">
    <source>
        <dbReference type="EMBL" id="KAG6389056.1"/>
    </source>
</evidence>
<dbReference type="InterPro" id="IPR013154">
    <property type="entry name" value="ADH-like_N"/>
</dbReference>
<dbReference type="SUPFAM" id="SSF51735">
    <property type="entry name" value="NAD(P)-binding Rossmann-fold domains"/>
    <property type="match status" value="1"/>
</dbReference>
<sequence>MAKSPETEHPVKAVGWASRDTSGVMSPFNFSRRHEIVGIVSEVGIKVEKVKVGDKVGVGCLVGSCRQCDQCSNDLENYCSKQILTYSMPYLDGTITYGGYSDLMVADEHFIIQWPENLPMDKGACYEGIHTKPIGRECSRGNGWRAVDGSASRGRGASTIRGRGASTIREQGESRGRGASTSRARGRERGESRGRGESTSRERGESRERRGAEQELEAKGSVETSQPIPLIRETAGELLTEAPAEDEERAPSEDEERAPSENKERAEDEERAPAELEAENEERAEDEERAPAENEERAERDAVPSRSLRPRDRPLRYFGLDKPGLNVGVVGLGGLGHVAVKFAKAFGTRVTVISTSLSKKKEALENLGADDFLVSRDDEQMNAAAGTLDGIIDTVSATHPLLPLLGLLKPHGRLIAVGAPEKPLELPVFPLLSGIGHEDNKQNGFNQNYKMLIC</sequence>
<accession>A0A8X8W7K0</accession>